<dbReference type="Gene3D" id="1.10.530.10">
    <property type="match status" value="1"/>
</dbReference>
<evidence type="ECO:0000259" key="4">
    <source>
        <dbReference type="Pfam" id="PF01464"/>
    </source>
</evidence>
<feature type="signal peptide" evidence="3">
    <location>
        <begin position="1"/>
        <end position="19"/>
    </location>
</feature>
<keyword evidence="2 3" id="KW-0732">Signal</keyword>
<dbReference type="SUPFAM" id="SSF48435">
    <property type="entry name" value="Bacterial muramidases"/>
    <property type="match status" value="1"/>
</dbReference>
<dbReference type="InterPro" id="IPR008939">
    <property type="entry name" value="Lytic_TGlycosylase_superhlx_U"/>
</dbReference>
<dbReference type="STRING" id="45067.Llan_1573"/>
<organism evidence="5 6">
    <name type="scientific">Legionella lansingensis</name>
    <dbReference type="NCBI Taxonomy" id="45067"/>
    <lineage>
        <taxon>Bacteria</taxon>
        <taxon>Pseudomonadati</taxon>
        <taxon>Pseudomonadota</taxon>
        <taxon>Gammaproteobacteria</taxon>
        <taxon>Legionellales</taxon>
        <taxon>Legionellaceae</taxon>
        <taxon>Legionella</taxon>
    </lineage>
</organism>
<keyword evidence="6" id="KW-1185">Reference proteome</keyword>
<dbReference type="EMBL" id="LNYI01000032">
    <property type="protein sequence ID" value="KTD21410.1"/>
    <property type="molecule type" value="Genomic_DNA"/>
</dbReference>
<sequence length="593" mass="69529">MRKPLLFICMMGLSLFIHASSGTEYLNRFMAYMQWSQNLPTQPDSEFLAFIDSDTPLAQKLREKWLYQLARQKNWQSYTQHYKPSKDISLQCYALIADYQQGKQQQALQAAKPLWLNGTSQPPACNDLFNLLLKNESFDERLITERIKLALDKRNLGLARYLLKQYKQPRLKDEQLLISIYQSPARITQLEPGELHDIFYLFGLKRMVSTNMDQAIKLSQTEKTKKMLNHAQQQAFLAHVALYKAMRNHEDANHWFAKVQPAYYNDVLLDWQIRYALKRQEWAQVERLVNYSQDKDSPCWQYWLARALEARGERAKANAIYQSVAKSRHYYGFLASLRLNKSPNFENEPPVNDMSILKPYQPFTDNIKSLYLTKQSLQASRLLNEFVIELPKEDKSALAYWIANDLQWHGKSVYLSNTEEDLNNQLMLRFPLAYRMAISEYSKNYHIPQELIYAIIRQESGFREDVVSPAGARGLMQLMPTTASQVAKRERISYADKAQLFLSQKNINIGVAYLKQLANHYGHPLLVAAAYNAGPRQVNFWLKNHPPKQIDIWIETLPWQETRNYLKNVIAFYTVYQYRMQTRPDLRAFMRPL</sequence>
<evidence type="ECO:0000313" key="6">
    <source>
        <dbReference type="Proteomes" id="UP000054869"/>
    </source>
</evidence>
<reference evidence="5 6" key="1">
    <citation type="submission" date="2015-11" db="EMBL/GenBank/DDBJ databases">
        <title>Genomic analysis of 38 Legionella species identifies large and diverse effector repertoires.</title>
        <authorList>
            <person name="Burstein D."/>
            <person name="Amaro F."/>
            <person name="Zusman T."/>
            <person name="Lifshitz Z."/>
            <person name="Cohen O."/>
            <person name="Gilbert J.A."/>
            <person name="Pupko T."/>
            <person name="Shuman H.A."/>
            <person name="Segal G."/>
        </authorList>
    </citation>
    <scope>NUCLEOTIDE SEQUENCE [LARGE SCALE GENOMIC DNA]</scope>
    <source>
        <strain evidence="5 6">ATCC 49751</strain>
    </source>
</reference>
<dbReference type="RefSeq" id="WP_028373816.1">
    <property type="nucleotide sequence ID" value="NZ_CAAAJD010000028.1"/>
</dbReference>
<dbReference type="InterPro" id="IPR023346">
    <property type="entry name" value="Lysozyme-like_dom_sf"/>
</dbReference>
<comment type="similarity">
    <text evidence="1">Belongs to the transglycosylase Slt family.</text>
</comment>
<dbReference type="PANTHER" id="PTHR37423">
    <property type="entry name" value="SOLUBLE LYTIC MUREIN TRANSGLYCOSYLASE-RELATED"/>
    <property type="match status" value="1"/>
</dbReference>
<dbReference type="CDD" id="cd13401">
    <property type="entry name" value="Slt70-like"/>
    <property type="match status" value="1"/>
</dbReference>
<dbReference type="GO" id="GO:0004553">
    <property type="term" value="F:hydrolase activity, hydrolyzing O-glycosyl compounds"/>
    <property type="evidence" value="ECO:0007669"/>
    <property type="project" value="InterPro"/>
</dbReference>
<dbReference type="PANTHER" id="PTHR37423:SF5">
    <property type="entry name" value="SOLUBLE LYTIC MUREIN TRANSGLYCOSYLASE"/>
    <property type="match status" value="1"/>
</dbReference>
<dbReference type="Gene3D" id="1.25.20.10">
    <property type="entry name" value="Bacterial muramidases"/>
    <property type="match status" value="1"/>
</dbReference>
<dbReference type="AlphaFoldDB" id="A0A0W0VMP3"/>
<proteinExistence type="inferred from homology"/>
<accession>A0A0W0VMP3</accession>
<dbReference type="Pfam" id="PF01464">
    <property type="entry name" value="SLT"/>
    <property type="match status" value="1"/>
</dbReference>
<dbReference type="InterPro" id="IPR008258">
    <property type="entry name" value="Transglycosylase_SLT_dom_1"/>
</dbReference>
<name>A0A0W0VMP3_9GAMM</name>
<feature type="domain" description="Transglycosylase SLT" evidence="4">
    <location>
        <begin position="437"/>
        <end position="552"/>
    </location>
</feature>
<evidence type="ECO:0000256" key="3">
    <source>
        <dbReference type="SAM" id="SignalP"/>
    </source>
</evidence>
<feature type="chain" id="PRO_5006914944" evidence="3">
    <location>
        <begin position="20"/>
        <end position="593"/>
    </location>
</feature>
<dbReference type="eggNOG" id="COG0741">
    <property type="taxonomic scope" value="Bacteria"/>
</dbReference>
<dbReference type="Proteomes" id="UP000054869">
    <property type="component" value="Unassembled WGS sequence"/>
</dbReference>
<gene>
    <name evidence="5" type="primary">slt</name>
    <name evidence="5" type="ORF">Llan_1573</name>
</gene>
<comment type="caution">
    <text evidence="5">The sequence shown here is derived from an EMBL/GenBank/DDBJ whole genome shotgun (WGS) entry which is preliminary data.</text>
</comment>
<dbReference type="SUPFAM" id="SSF53955">
    <property type="entry name" value="Lysozyme-like"/>
    <property type="match status" value="1"/>
</dbReference>
<dbReference type="PATRIC" id="fig|45067.4.peg.1649"/>
<dbReference type="GO" id="GO:0042597">
    <property type="term" value="C:periplasmic space"/>
    <property type="evidence" value="ECO:0007669"/>
    <property type="project" value="InterPro"/>
</dbReference>
<evidence type="ECO:0000256" key="1">
    <source>
        <dbReference type="ARBA" id="ARBA00007734"/>
    </source>
</evidence>
<protein>
    <submittedName>
        <fullName evidence="5">Soluble lytic murein transglycosylase</fullName>
    </submittedName>
</protein>
<dbReference type="OrthoDB" id="92254at2"/>
<evidence type="ECO:0000256" key="2">
    <source>
        <dbReference type="ARBA" id="ARBA00022729"/>
    </source>
</evidence>
<evidence type="ECO:0000313" key="5">
    <source>
        <dbReference type="EMBL" id="KTD21410.1"/>
    </source>
</evidence>